<sequence>MKSPDCPDLNTLEVLLLGKLPAAEREKLGEHLLHCDACAAAAETINTTDSLVEALRTSRPLERAGFRRRLRADIPGDPSPNPSADIGIRTGGRRPGRHIAGVLR</sequence>
<feature type="region of interest" description="Disordered" evidence="1">
    <location>
        <begin position="71"/>
        <end position="104"/>
    </location>
</feature>
<dbReference type="Gene3D" id="1.10.10.1320">
    <property type="entry name" value="Anti-sigma factor, zinc-finger domain"/>
    <property type="match status" value="1"/>
</dbReference>
<dbReference type="EMBL" id="CP036433">
    <property type="protein sequence ID" value="QDU97640.1"/>
    <property type="molecule type" value="Genomic_DNA"/>
</dbReference>
<organism evidence="2 3">
    <name type="scientific">Lignipirellula cremea</name>
    <dbReference type="NCBI Taxonomy" id="2528010"/>
    <lineage>
        <taxon>Bacteria</taxon>
        <taxon>Pseudomonadati</taxon>
        <taxon>Planctomycetota</taxon>
        <taxon>Planctomycetia</taxon>
        <taxon>Pirellulales</taxon>
        <taxon>Pirellulaceae</taxon>
        <taxon>Lignipirellula</taxon>
    </lineage>
</organism>
<evidence type="ECO:0000256" key="1">
    <source>
        <dbReference type="SAM" id="MobiDB-lite"/>
    </source>
</evidence>
<protein>
    <recommendedName>
        <fullName evidence="4">Zinc-finger domain-containing protein</fullName>
    </recommendedName>
</protein>
<evidence type="ECO:0000313" key="3">
    <source>
        <dbReference type="Proteomes" id="UP000317648"/>
    </source>
</evidence>
<accession>A0A518E0N6</accession>
<dbReference type="AlphaFoldDB" id="A0A518E0N6"/>
<dbReference type="KEGG" id="lcre:Pla8534_54910"/>
<keyword evidence="3" id="KW-1185">Reference proteome</keyword>
<proteinExistence type="predicted"/>
<dbReference type="Proteomes" id="UP000317648">
    <property type="component" value="Chromosome"/>
</dbReference>
<gene>
    <name evidence="2" type="ORF">Pla8534_54910</name>
</gene>
<dbReference type="RefSeq" id="WP_145056403.1">
    <property type="nucleotide sequence ID" value="NZ_CP036433.1"/>
</dbReference>
<evidence type="ECO:0008006" key="4">
    <source>
        <dbReference type="Google" id="ProtNLM"/>
    </source>
</evidence>
<dbReference type="InterPro" id="IPR041916">
    <property type="entry name" value="Anti_sigma_zinc_sf"/>
</dbReference>
<name>A0A518E0N6_9BACT</name>
<evidence type="ECO:0000313" key="2">
    <source>
        <dbReference type="EMBL" id="QDU97640.1"/>
    </source>
</evidence>
<reference evidence="2 3" key="1">
    <citation type="submission" date="2019-02" db="EMBL/GenBank/DDBJ databases">
        <title>Deep-cultivation of Planctomycetes and their phenomic and genomic characterization uncovers novel biology.</title>
        <authorList>
            <person name="Wiegand S."/>
            <person name="Jogler M."/>
            <person name="Boedeker C."/>
            <person name="Pinto D."/>
            <person name="Vollmers J."/>
            <person name="Rivas-Marin E."/>
            <person name="Kohn T."/>
            <person name="Peeters S.H."/>
            <person name="Heuer A."/>
            <person name="Rast P."/>
            <person name="Oberbeckmann S."/>
            <person name="Bunk B."/>
            <person name="Jeske O."/>
            <person name="Meyerdierks A."/>
            <person name="Storesund J.E."/>
            <person name="Kallscheuer N."/>
            <person name="Luecker S."/>
            <person name="Lage O.M."/>
            <person name="Pohl T."/>
            <person name="Merkel B.J."/>
            <person name="Hornburger P."/>
            <person name="Mueller R.-W."/>
            <person name="Bruemmer F."/>
            <person name="Labrenz M."/>
            <person name="Spormann A.M."/>
            <person name="Op den Camp H."/>
            <person name="Overmann J."/>
            <person name="Amann R."/>
            <person name="Jetten M.S.M."/>
            <person name="Mascher T."/>
            <person name="Medema M.H."/>
            <person name="Devos D.P."/>
            <person name="Kaster A.-K."/>
            <person name="Ovreas L."/>
            <person name="Rohde M."/>
            <person name="Galperin M.Y."/>
            <person name="Jogler C."/>
        </authorList>
    </citation>
    <scope>NUCLEOTIDE SEQUENCE [LARGE SCALE GENOMIC DNA]</scope>
    <source>
        <strain evidence="2 3">Pla85_3_4</strain>
    </source>
</reference>